<dbReference type="Proteomes" id="UP001066276">
    <property type="component" value="Chromosome 4_2"/>
</dbReference>
<comment type="caution">
    <text evidence="1">The sequence shown here is derived from an EMBL/GenBank/DDBJ whole genome shotgun (WGS) entry which is preliminary data.</text>
</comment>
<name>A0AAV7SJB9_PLEWA</name>
<accession>A0AAV7SJB9</accession>
<evidence type="ECO:0000313" key="2">
    <source>
        <dbReference type="Proteomes" id="UP001066276"/>
    </source>
</evidence>
<reference evidence="1" key="1">
    <citation type="journal article" date="2022" name="bioRxiv">
        <title>Sequencing and chromosome-scale assembly of the giantPleurodeles waltlgenome.</title>
        <authorList>
            <person name="Brown T."/>
            <person name="Elewa A."/>
            <person name="Iarovenko S."/>
            <person name="Subramanian E."/>
            <person name="Araus A.J."/>
            <person name="Petzold A."/>
            <person name="Susuki M."/>
            <person name="Suzuki K.-i.T."/>
            <person name="Hayashi T."/>
            <person name="Toyoda A."/>
            <person name="Oliveira C."/>
            <person name="Osipova E."/>
            <person name="Leigh N.D."/>
            <person name="Simon A."/>
            <person name="Yun M.H."/>
        </authorList>
    </citation>
    <scope>NUCLEOTIDE SEQUENCE</scope>
    <source>
        <strain evidence="1">20211129_DDA</strain>
        <tissue evidence="1">Liver</tissue>
    </source>
</reference>
<proteinExistence type="predicted"/>
<dbReference type="AlphaFoldDB" id="A0AAV7SJB9"/>
<evidence type="ECO:0000313" key="1">
    <source>
        <dbReference type="EMBL" id="KAJ1164182.1"/>
    </source>
</evidence>
<protein>
    <submittedName>
        <fullName evidence="1">Uncharacterized protein</fullName>
    </submittedName>
</protein>
<dbReference type="EMBL" id="JANPWB010000008">
    <property type="protein sequence ID" value="KAJ1164182.1"/>
    <property type="molecule type" value="Genomic_DNA"/>
</dbReference>
<organism evidence="1 2">
    <name type="scientific">Pleurodeles waltl</name>
    <name type="common">Iberian ribbed newt</name>
    <dbReference type="NCBI Taxonomy" id="8319"/>
    <lineage>
        <taxon>Eukaryota</taxon>
        <taxon>Metazoa</taxon>
        <taxon>Chordata</taxon>
        <taxon>Craniata</taxon>
        <taxon>Vertebrata</taxon>
        <taxon>Euteleostomi</taxon>
        <taxon>Amphibia</taxon>
        <taxon>Batrachia</taxon>
        <taxon>Caudata</taxon>
        <taxon>Salamandroidea</taxon>
        <taxon>Salamandridae</taxon>
        <taxon>Pleurodelinae</taxon>
        <taxon>Pleurodeles</taxon>
    </lineage>
</organism>
<sequence>MTNQNTKEYLEKIKQRLDENLCMLPHVLGIQMHANPQDLVADESADEDDDDLDKRISIRSADKRIHVMKNSLTRKMKAKVDAKMCQTSRNPKV</sequence>
<gene>
    <name evidence="1" type="ORF">NDU88_004627</name>
</gene>
<keyword evidence="2" id="KW-1185">Reference proteome</keyword>